<evidence type="ECO:0000256" key="1">
    <source>
        <dbReference type="SAM" id="MobiDB-lite"/>
    </source>
</evidence>
<name>A0A7I7UQ16_MYCPV</name>
<organism evidence="2 3">
    <name type="scientific">Mycolicibacterium pulveris</name>
    <name type="common">Mycobacterium pulveris</name>
    <dbReference type="NCBI Taxonomy" id="36813"/>
    <lineage>
        <taxon>Bacteria</taxon>
        <taxon>Bacillati</taxon>
        <taxon>Actinomycetota</taxon>
        <taxon>Actinomycetes</taxon>
        <taxon>Mycobacteriales</taxon>
        <taxon>Mycobacteriaceae</taxon>
        <taxon>Mycolicibacterium</taxon>
    </lineage>
</organism>
<evidence type="ECO:0000313" key="2">
    <source>
        <dbReference type="EMBL" id="BBY83447.1"/>
    </source>
</evidence>
<reference evidence="2 3" key="1">
    <citation type="journal article" date="2019" name="Emerg. Microbes Infect.">
        <title>Comprehensive subspecies identification of 175 nontuberculous mycobacteria species based on 7547 genomic profiles.</title>
        <authorList>
            <person name="Matsumoto Y."/>
            <person name="Kinjo T."/>
            <person name="Motooka D."/>
            <person name="Nabeya D."/>
            <person name="Jung N."/>
            <person name="Uechi K."/>
            <person name="Horii T."/>
            <person name="Iida T."/>
            <person name="Fujita J."/>
            <person name="Nakamura S."/>
        </authorList>
    </citation>
    <scope>NUCLEOTIDE SEQUENCE [LARGE SCALE GENOMIC DNA]</scope>
    <source>
        <strain evidence="2 3">JCM 6370</strain>
    </source>
</reference>
<feature type="region of interest" description="Disordered" evidence="1">
    <location>
        <begin position="81"/>
        <end position="128"/>
    </location>
</feature>
<proteinExistence type="predicted"/>
<evidence type="ECO:0000313" key="3">
    <source>
        <dbReference type="Proteomes" id="UP000467252"/>
    </source>
</evidence>
<sequence length="128" mass="14571">MPLPNTRDVFRAIQPRRESERPASNTPETNMEGYRDGRRRFCRVLDAISRSIAIAALHHFGTADRDETAFVEYEPVLWSPGHRADEVGRPDRQELSLRTDLDSSRREGHNLPRCNENIRGTAKAGKSS</sequence>
<dbReference type="AlphaFoldDB" id="A0A7I7UQ16"/>
<feature type="region of interest" description="Disordered" evidence="1">
    <location>
        <begin position="1"/>
        <end position="36"/>
    </location>
</feature>
<dbReference type="Proteomes" id="UP000467252">
    <property type="component" value="Chromosome"/>
</dbReference>
<keyword evidence="3" id="KW-1185">Reference proteome</keyword>
<feature type="compositionally biased region" description="Basic and acidic residues" evidence="1">
    <location>
        <begin position="82"/>
        <end position="110"/>
    </location>
</feature>
<accession>A0A7I7UQ16</accession>
<dbReference type="EMBL" id="AP022599">
    <property type="protein sequence ID" value="BBY83447.1"/>
    <property type="molecule type" value="Genomic_DNA"/>
</dbReference>
<protein>
    <submittedName>
        <fullName evidence="2">Uncharacterized protein</fullName>
    </submittedName>
</protein>
<gene>
    <name evidence="2" type="ORF">MPUL_46050</name>
</gene>